<feature type="transmembrane region" description="Helical" evidence="1">
    <location>
        <begin position="499"/>
        <end position="523"/>
    </location>
</feature>
<feature type="transmembrane region" description="Helical" evidence="1">
    <location>
        <begin position="392"/>
        <end position="412"/>
    </location>
</feature>
<sequence length="529" mass="53327">MNTLAGTPVLLRLALRRDRIVLPAWVYVLAASVVSTAVSFRSLYDTEDARLRFAAGIAANTSLRALYGPLHDASTIGGLTAWRMGVFGAVLAGLMSTLLVVRHTRAEEEDGRLELVGAGAVGRRAPLTAALLAAATANLVLAALVAGCLAATGEAPAGSLAFGLALGGCGMLFAGTAAVTAQVAGTARAANGLAGALLGTAALLRAGGDTGPAWVGWLSPIGWAEQVRPFAGDRWWALLLPAAGTALAVAAAYALVARRDLGAGLLPQRPGPAAGAPGLRTATALAARLHRGTLIGWAGGLAAAGLVFGGVSRGVVDLVGDNARVADVIARLGGRQGVLDAYFGTMTNLFGMVVAGYAVQAVLRLRAEETSGRAEPVLATAVSRLRWAGGHLLFPLAGSAVLLAVAGVFTGLGQGAAMGGTGRAVARLVPAALAQLPAVWLVAAVALAVVGLAPRWSTAAWGALAFFLLIGWLGPVLRLPQWALDLSPFTHTPHLPGGAFTAVPLLWLTALAAVAAAVGLAALDRRDLG</sequence>
<feature type="transmembrane region" description="Helical" evidence="1">
    <location>
        <begin position="20"/>
        <end position="44"/>
    </location>
</feature>
<gene>
    <name evidence="2" type="ORF">GCM10009663_07020</name>
</gene>
<feature type="transmembrane region" description="Helical" evidence="1">
    <location>
        <begin position="82"/>
        <end position="101"/>
    </location>
</feature>
<evidence type="ECO:0000313" key="2">
    <source>
        <dbReference type="EMBL" id="GAA1070757.1"/>
    </source>
</evidence>
<accession>A0ABN1TBD7</accession>
<organism evidence="2 3">
    <name type="scientific">Kitasatospora arboriphila</name>
    <dbReference type="NCBI Taxonomy" id="258052"/>
    <lineage>
        <taxon>Bacteria</taxon>
        <taxon>Bacillati</taxon>
        <taxon>Actinomycetota</taxon>
        <taxon>Actinomycetes</taxon>
        <taxon>Kitasatosporales</taxon>
        <taxon>Streptomycetaceae</taxon>
        <taxon>Kitasatospora</taxon>
    </lineage>
</organism>
<dbReference type="RefSeq" id="WP_344621961.1">
    <property type="nucleotide sequence ID" value="NZ_BAAALD010000004.1"/>
</dbReference>
<protein>
    <submittedName>
        <fullName evidence="2">ABC transporter membrane-spanning protein</fullName>
    </submittedName>
</protein>
<feature type="transmembrane region" description="Helical" evidence="1">
    <location>
        <begin position="193"/>
        <end position="215"/>
    </location>
</feature>
<feature type="transmembrane region" description="Helical" evidence="1">
    <location>
        <begin position="159"/>
        <end position="181"/>
    </location>
</feature>
<reference evidence="2 3" key="1">
    <citation type="journal article" date="2019" name="Int. J. Syst. Evol. Microbiol.">
        <title>The Global Catalogue of Microorganisms (GCM) 10K type strain sequencing project: providing services to taxonomists for standard genome sequencing and annotation.</title>
        <authorList>
            <consortium name="The Broad Institute Genomics Platform"/>
            <consortium name="The Broad Institute Genome Sequencing Center for Infectious Disease"/>
            <person name="Wu L."/>
            <person name="Ma J."/>
        </authorList>
    </citation>
    <scope>NUCLEOTIDE SEQUENCE [LARGE SCALE GENOMIC DNA]</scope>
    <source>
        <strain evidence="2 3">JCM 13002</strain>
    </source>
</reference>
<keyword evidence="1" id="KW-1133">Transmembrane helix</keyword>
<keyword evidence="1" id="KW-0812">Transmembrane</keyword>
<evidence type="ECO:0000313" key="3">
    <source>
        <dbReference type="Proteomes" id="UP001499987"/>
    </source>
</evidence>
<dbReference type="EMBL" id="BAAALD010000004">
    <property type="protein sequence ID" value="GAA1070757.1"/>
    <property type="molecule type" value="Genomic_DNA"/>
</dbReference>
<dbReference type="Proteomes" id="UP001499987">
    <property type="component" value="Unassembled WGS sequence"/>
</dbReference>
<feature type="transmembrane region" description="Helical" evidence="1">
    <location>
        <begin position="432"/>
        <end position="453"/>
    </location>
</feature>
<name>A0ABN1TBD7_9ACTN</name>
<feature type="transmembrane region" description="Helical" evidence="1">
    <location>
        <begin position="294"/>
        <end position="312"/>
    </location>
</feature>
<proteinExistence type="predicted"/>
<feature type="transmembrane region" description="Helical" evidence="1">
    <location>
        <begin position="460"/>
        <end position="479"/>
    </location>
</feature>
<comment type="caution">
    <text evidence="2">The sequence shown here is derived from an EMBL/GenBank/DDBJ whole genome shotgun (WGS) entry which is preliminary data.</text>
</comment>
<feature type="transmembrane region" description="Helical" evidence="1">
    <location>
        <begin position="129"/>
        <end position="153"/>
    </location>
</feature>
<keyword evidence="3" id="KW-1185">Reference proteome</keyword>
<feature type="transmembrane region" description="Helical" evidence="1">
    <location>
        <begin position="235"/>
        <end position="256"/>
    </location>
</feature>
<evidence type="ECO:0000256" key="1">
    <source>
        <dbReference type="SAM" id="Phobius"/>
    </source>
</evidence>
<feature type="transmembrane region" description="Helical" evidence="1">
    <location>
        <begin position="341"/>
        <end position="363"/>
    </location>
</feature>
<keyword evidence="1" id="KW-0472">Membrane</keyword>